<name>A0A9D1JVU9_9FIRM</name>
<proteinExistence type="predicted"/>
<reference evidence="1" key="2">
    <citation type="journal article" date="2021" name="PeerJ">
        <title>Extensive microbial diversity within the chicken gut microbiome revealed by metagenomics and culture.</title>
        <authorList>
            <person name="Gilroy R."/>
            <person name="Ravi A."/>
            <person name="Getino M."/>
            <person name="Pursley I."/>
            <person name="Horton D.L."/>
            <person name="Alikhan N.F."/>
            <person name="Baker D."/>
            <person name="Gharbi K."/>
            <person name="Hall N."/>
            <person name="Watson M."/>
            <person name="Adriaenssens E.M."/>
            <person name="Foster-Nyarko E."/>
            <person name="Jarju S."/>
            <person name="Secka A."/>
            <person name="Antonio M."/>
            <person name="Oren A."/>
            <person name="Chaudhuri R.R."/>
            <person name="La Ragione R."/>
            <person name="Hildebrand F."/>
            <person name="Pallen M.J."/>
        </authorList>
    </citation>
    <scope>NUCLEOTIDE SEQUENCE</scope>
    <source>
        <strain evidence="1">ChiHjej10B9-9673</strain>
    </source>
</reference>
<protein>
    <submittedName>
        <fullName evidence="1">C_GCAxxG_C_C family protein</fullName>
    </submittedName>
</protein>
<sequence>MTYGEKAAELKNTLNCAQSVVVALDELTGLDEATARAASAGFGGGLRCGEACGAFAGAVLSLGLTVGKDGRGKPGQPAAVACKQLADEFKAKFGAIRCKDLLDAAGGDHSVCNSFCAWCADRVAELAAEAEKAE</sequence>
<dbReference type="EMBL" id="DVJK01000250">
    <property type="protein sequence ID" value="HIS67656.1"/>
    <property type="molecule type" value="Genomic_DNA"/>
</dbReference>
<dbReference type="Proteomes" id="UP000824001">
    <property type="component" value="Unassembled WGS sequence"/>
</dbReference>
<organism evidence="1 2">
    <name type="scientific">Candidatus Scatomorpha merdipullorum</name>
    <dbReference type="NCBI Taxonomy" id="2840927"/>
    <lineage>
        <taxon>Bacteria</taxon>
        <taxon>Bacillati</taxon>
        <taxon>Bacillota</taxon>
        <taxon>Clostridia</taxon>
        <taxon>Eubacteriales</taxon>
        <taxon>Candidatus Scatomorpha</taxon>
    </lineage>
</organism>
<comment type="caution">
    <text evidence="1">The sequence shown here is derived from an EMBL/GenBank/DDBJ whole genome shotgun (WGS) entry which is preliminary data.</text>
</comment>
<evidence type="ECO:0000313" key="2">
    <source>
        <dbReference type="Proteomes" id="UP000824001"/>
    </source>
</evidence>
<dbReference type="Pfam" id="PF09719">
    <property type="entry name" value="C_GCAxxG_C_C"/>
    <property type="match status" value="1"/>
</dbReference>
<evidence type="ECO:0000313" key="1">
    <source>
        <dbReference type="EMBL" id="HIS67656.1"/>
    </source>
</evidence>
<dbReference type="NCBIfam" id="TIGR01909">
    <property type="entry name" value="C_GCAxxG_C_C"/>
    <property type="match status" value="1"/>
</dbReference>
<accession>A0A9D1JVU9</accession>
<reference evidence="1" key="1">
    <citation type="submission" date="2020-10" db="EMBL/GenBank/DDBJ databases">
        <authorList>
            <person name="Gilroy R."/>
        </authorList>
    </citation>
    <scope>NUCLEOTIDE SEQUENCE</scope>
    <source>
        <strain evidence="1">ChiHjej10B9-9673</strain>
    </source>
</reference>
<dbReference type="InterPro" id="IPR010181">
    <property type="entry name" value="CGCAxxGCC_motif"/>
</dbReference>
<gene>
    <name evidence="1" type="ORF">IAC18_08820</name>
</gene>
<dbReference type="AlphaFoldDB" id="A0A9D1JVU9"/>